<protein>
    <submittedName>
        <fullName evidence="1">Uncharacterized protein</fullName>
    </submittedName>
</protein>
<dbReference type="AlphaFoldDB" id="A0ABD3BFS6"/>
<dbReference type="EMBL" id="JAVIJP010000099">
    <property type="protein sequence ID" value="KAL3615931.1"/>
    <property type="molecule type" value="Genomic_DNA"/>
</dbReference>
<name>A0ABD3BFS6_9LAMI</name>
<evidence type="ECO:0000313" key="1">
    <source>
        <dbReference type="EMBL" id="KAL3615931.1"/>
    </source>
</evidence>
<evidence type="ECO:0000313" key="2">
    <source>
        <dbReference type="Proteomes" id="UP001632038"/>
    </source>
</evidence>
<organism evidence="1 2">
    <name type="scientific">Castilleja foliolosa</name>
    <dbReference type="NCBI Taxonomy" id="1961234"/>
    <lineage>
        <taxon>Eukaryota</taxon>
        <taxon>Viridiplantae</taxon>
        <taxon>Streptophyta</taxon>
        <taxon>Embryophyta</taxon>
        <taxon>Tracheophyta</taxon>
        <taxon>Spermatophyta</taxon>
        <taxon>Magnoliopsida</taxon>
        <taxon>eudicotyledons</taxon>
        <taxon>Gunneridae</taxon>
        <taxon>Pentapetalae</taxon>
        <taxon>asterids</taxon>
        <taxon>lamiids</taxon>
        <taxon>Lamiales</taxon>
        <taxon>Orobanchaceae</taxon>
        <taxon>Pedicularideae</taxon>
        <taxon>Castillejinae</taxon>
        <taxon>Castilleja</taxon>
    </lineage>
</organism>
<keyword evidence="2" id="KW-1185">Reference proteome</keyword>
<dbReference type="Proteomes" id="UP001632038">
    <property type="component" value="Unassembled WGS sequence"/>
</dbReference>
<comment type="caution">
    <text evidence="1">The sequence shown here is derived from an EMBL/GenBank/DDBJ whole genome shotgun (WGS) entry which is preliminary data.</text>
</comment>
<proteinExistence type="predicted"/>
<sequence length="34" mass="3916">MYSYVLFVKINSNMKKKSTDSTNPVGENFMIRAT</sequence>
<reference evidence="2" key="1">
    <citation type="journal article" date="2024" name="IScience">
        <title>Strigolactones Initiate the Formation of Haustorium-like Structures in Castilleja.</title>
        <authorList>
            <person name="Buerger M."/>
            <person name="Peterson D."/>
            <person name="Chory J."/>
        </authorList>
    </citation>
    <scope>NUCLEOTIDE SEQUENCE [LARGE SCALE GENOMIC DNA]</scope>
</reference>
<accession>A0ABD3BFS6</accession>
<gene>
    <name evidence="1" type="ORF">CASFOL_040225</name>
</gene>